<proteinExistence type="predicted"/>
<dbReference type="InterPro" id="IPR029063">
    <property type="entry name" value="SAM-dependent_MTases_sf"/>
</dbReference>
<dbReference type="GO" id="GO:0008168">
    <property type="term" value="F:methyltransferase activity"/>
    <property type="evidence" value="ECO:0007669"/>
    <property type="project" value="UniProtKB-KW"/>
</dbReference>
<keyword evidence="3" id="KW-0949">S-adenosyl-L-methionine</keyword>
<gene>
    <name evidence="5" type="ORF">ACFOES_11225</name>
</gene>
<keyword evidence="1 5" id="KW-0489">Methyltransferase</keyword>
<dbReference type="Pfam" id="PF13649">
    <property type="entry name" value="Methyltransf_25"/>
    <property type="match status" value="1"/>
</dbReference>
<comment type="caution">
    <text evidence="5">The sequence shown here is derived from an EMBL/GenBank/DDBJ whole genome shotgun (WGS) entry which is preliminary data.</text>
</comment>
<accession>A0ABV7AIH6</accession>
<dbReference type="CDD" id="cd02440">
    <property type="entry name" value="AdoMet_MTases"/>
    <property type="match status" value="1"/>
</dbReference>
<dbReference type="PANTHER" id="PTHR43464">
    <property type="entry name" value="METHYLTRANSFERASE"/>
    <property type="match status" value="1"/>
</dbReference>
<evidence type="ECO:0000313" key="6">
    <source>
        <dbReference type="Proteomes" id="UP001595443"/>
    </source>
</evidence>
<evidence type="ECO:0000256" key="3">
    <source>
        <dbReference type="ARBA" id="ARBA00022691"/>
    </source>
</evidence>
<evidence type="ECO:0000256" key="2">
    <source>
        <dbReference type="ARBA" id="ARBA00022679"/>
    </source>
</evidence>
<keyword evidence="6" id="KW-1185">Reference proteome</keyword>
<keyword evidence="2" id="KW-0808">Transferase</keyword>
<dbReference type="SUPFAM" id="SSF53335">
    <property type="entry name" value="S-adenosyl-L-methionine-dependent methyltransferases"/>
    <property type="match status" value="1"/>
</dbReference>
<dbReference type="Proteomes" id="UP001595443">
    <property type="component" value="Unassembled WGS sequence"/>
</dbReference>
<protein>
    <submittedName>
        <fullName evidence="5">Class I SAM-dependent methyltransferase</fullName>
    </submittedName>
</protein>
<organism evidence="5 6">
    <name type="scientific">Acidimangrovimonas pyrenivorans</name>
    <dbReference type="NCBI Taxonomy" id="2030798"/>
    <lineage>
        <taxon>Bacteria</taxon>
        <taxon>Pseudomonadati</taxon>
        <taxon>Pseudomonadota</taxon>
        <taxon>Alphaproteobacteria</taxon>
        <taxon>Rhodobacterales</taxon>
        <taxon>Paracoccaceae</taxon>
        <taxon>Acidimangrovimonas</taxon>
    </lineage>
</organism>
<dbReference type="EMBL" id="JBHRSK010000007">
    <property type="protein sequence ID" value="MFC2968665.1"/>
    <property type="molecule type" value="Genomic_DNA"/>
</dbReference>
<dbReference type="Gene3D" id="3.40.50.150">
    <property type="entry name" value="Vaccinia Virus protein VP39"/>
    <property type="match status" value="1"/>
</dbReference>
<dbReference type="RefSeq" id="WP_377833362.1">
    <property type="nucleotide sequence ID" value="NZ_JBHRSK010000007.1"/>
</dbReference>
<reference evidence="6" key="1">
    <citation type="journal article" date="2019" name="Int. J. Syst. Evol. Microbiol.">
        <title>The Global Catalogue of Microorganisms (GCM) 10K type strain sequencing project: providing services to taxonomists for standard genome sequencing and annotation.</title>
        <authorList>
            <consortium name="The Broad Institute Genomics Platform"/>
            <consortium name="The Broad Institute Genome Sequencing Center for Infectious Disease"/>
            <person name="Wu L."/>
            <person name="Ma J."/>
        </authorList>
    </citation>
    <scope>NUCLEOTIDE SEQUENCE [LARGE SCALE GENOMIC DNA]</scope>
    <source>
        <strain evidence="6">KCTC 62192</strain>
    </source>
</reference>
<name>A0ABV7AIH6_9RHOB</name>
<evidence type="ECO:0000256" key="1">
    <source>
        <dbReference type="ARBA" id="ARBA00022603"/>
    </source>
</evidence>
<dbReference type="InterPro" id="IPR041698">
    <property type="entry name" value="Methyltransf_25"/>
</dbReference>
<evidence type="ECO:0000259" key="4">
    <source>
        <dbReference type="Pfam" id="PF13649"/>
    </source>
</evidence>
<feature type="domain" description="Methyltransferase" evidence="4">
    <location>
        <begin position="51"/>
        <end position="141"/>
    </location>
</feature>
<dbReference type="PANTHER" id="PTHR43464:SF19">
    <property type="entry name" value="UBIQUINONE BIOSYNTHESIS O-METHYLTRANSFERASE, MITOCHONDRIAL"/>
    <property type="match status" value="1"/>
</dbReference>
<evidence type="ECO:0000313" key="5">
    <source>
        <dbReference type="EMBL" id="MFC2968665.1"/>
    </source>
</evidence>
<sequence length="206" mass="22135">MAERGGDPGPGDIPATYGRQAKSWDAGRSRALFERRWLDRMSEGFGPGATILDLGCGGGEPIADYLLGRDFALTGVDIAPEMLELARRRFPRAEWIEADMRGLALGRRFDAVLAWNSFFHLDPAAQRAMFAVFSALLAPGGRLLFTTGPAAGIAIGRVGDEQVYHSSLSPAQYAALIEANGMAVRAFVAQDPDCAGHSVWLARRAA</sequence>
<dbReference type="GO" id="GO:0032259">
    <property type="term" value="P:methylation"/>
    <property type="evidence" value="ECO:0007669"/>
    <property type="project" value="UniProtKB-KW"/>
</dbReference>